<dbReference type="Pfam" id="PF05402">
    <property type="entry name" value="PqqD"/>
    <property type="match status" value="1"/>
</dbReference>
<reference evidence="1" key="1">
    <citation type="submission" date="2020-12" db="EMBL/GenBank/DDBJ databases">
        <title>Clostridium thailandense sp. nov., a novel acetogenic bacterium isolated from peat land soil in Thailand.</title>
        <authorList>
            <person name="Chaikitkaew S."/>
            <person name="Birkeland N.K."/>
        </authorList>
    </citation>
    <scope>NUCLEOTIDE SEQUENCE</scope>
    <source>
        <strain evidence="1">PL3</strain>
    </source>
</reference>
<proteinExistence type="predicted"/>
<evidence type="ECO:0000313" key="1">
    <source>
        <dbReference type="EMBL" id="MBV7275397.1"/>
    </source>
</evidence>
<comment type="caution">
    <text evidence="1">The sequence shown here is derived from an EMBL/GenBank/DDBJ whole genome shotgun (WGS) entry which is preliminary data.</text>
</comment>
<keyword evidence="2" id="KW-1185">Reference proteome</keyword>
<organism evidence="1 2">
    <name type="scientific">Clostridium thailandense</name>
    <dbReference type="NCBI Taxonomy" id="2794346"/>
    <lineage>
        <taxon>Bacteria</taxon>
        <taxon>Bacillati</taxon>
        <taxon>Bacillota</taxon>
        <taxon>Clostridia</taxon>
        <taxon>Eubacteriales</taxon>
        <taxon>Clostridiaceae</taxon>
        <taxon>Clostridium</taxon>
    </lineage>
</organism>
<dbReference type="EMBL" id="JAEEGC010000122">
    <property type="protein sequence ID" value="MBV7275397.1"/>
    <property type="molecule type" value="Genomic_DNA"/>
</dbReference>
<dbReference type="InterPro" id="IPR008792">
    <property type="entry name" value="PQQD"/>
</dbReference>
<name>A0A949TU54_9CLOT</name>
<gene>
    <name evidence="1" type="ORF">I6U48_21070</name>
</gene>
<protein>
    <submittedName>
        <fullName evidence="1">PqqD family protein</fullName>
    </submittedName>
</protein>
<sequence length="116" mass="13832">MLNNNEEVLNIIFKISNNLEYEVDKEGIVTILEKQDHKVQRFFRKLKFGIPEYKKISMDEYGSYVFLQIDGKKTVRDIGEELEVKYGDKAHPIYERLLLFLNHIDVNCHYIEKTSF</sequence>
<dbReference type="Proteomes" id="UP000694308">
    <property type="component" value="Unassembled WGS sequence"/>
</dbReference>
<accession>A0A949TU54</accession>
<evidence type="ECO:0000313" key="2">
    <source>
        <dbReference type="Proteomes" id="UP000694308"/>
    </source>
</evidence>
<dbReference type="AlphaFoldDB" id="A0A949TU54"/>
<dbReference type="RefSeq" id="WP_218322447.1">
    <property type="nucleotide sequence ID" value="NZ_JAEEGC010000122.1"/>
</dbReference>